<evidence type="ECO:0000256" key="2">
    <source>
        <dbReference type="ARBA" id="ARBA00022670"/>
    </source>
</evidence>
<name>Q9U2X1_CAEEL</name>
<dbReference type="GeneID" id="190976"/>
<dbReference type="InterPro" id="IPR025661">
    <property type="entry name" value="Pept_asp_AS"/>
</dbReference>
<dbReference type="SUPFAM" id="SSF54001">
    <property type="entry name" value="Cysteine proteinases"/>
    <property type="match status" value="1"/>
</dbReference>
<dbReference type="UCSC" id="Y113G7B.15">
    <property type="organism name" value="c. elegans"/>
</dbReference>
<dbReference type="CDD" id="cd02248">
    <property type="entry name" value="Peptidase_C1A"/>
    <property type="match status" value="1"/>
</dbReference>
<dbReference type="RefSeq" id="NP_507904.2">
    <property type="nucleotide sequence ID" value="NM_075503.2"/>
</dbReference>
<dbReference type="GO" id="GO:0051603">
    <property type="term" value="P:proteolysis involved in protein catabolic process"/>
    <property type="evidence" value="ECO:0000318"/>
    <property type="project" value="GO_Central"/>
</dbReference>
<dbReference type="Proteomes" id="UP000001940">
    <property type="component" value="Chromosome V"/>
</dbReference>
<dbReference type="PRINTS" id="PR00705">
    <property type="entry name" value="PAPAIN"/>
</dbReference>
<keyword evidence="2" id="KW-0645">Protease</keyword>
<feature type="signal peptide" evidence="8">
    <location>
        <begin position="1"/>
        <end position="20"/>
    </location>
</feature>
<evidence type="ECO:0000313" key="13">
    <source>
        <dbReference type="WormBase" id="Y113G7B.15"/>
    </source>
</evidence>
<keyword evidence="6" id="KW-1015">Disulfide bond</keyword>
<dbReference type="AGR" id="WB:WBGene00013764"/>
<dbReference type="InterPro" id="IPR000169">
    <property type="entry name" value="Pept_cys_AS"/>
</dbReference>
<dbReference type="GO" id="GO:0005615">
    <property type="term" value="C:extracellular space"/>
    <property type="evidence" value="ECO:0000318"/>
    <property type="project" value="GO_Central"/>
</dbReference>
<dbReference type="FunCoup" id="Q9U2X1">
    <property type="interactions" value="14"/>
</dbReference>
<evidence type="ECO:0000256" key="6">
    <source>
        <dbReference type="ARBA" id="ARBA00023157"/>
    </source>
</evidence>
<keyword evidence="5" id="KW-0865">Zymogen</keyword>
<evidence type="ECO:0000256" key="7">
    <source>
        <dbReference type="SAM" id="MobiDB-lite"/>
    </source>
</evidence>
<keyword evidence="12" id="KW-1185">Reference proteome</keyword>
<dbReference type="InterPro" id="IPR038765">
    <property type="entry name" value="Papain-like_cys_pep_sf"/>
</dbReference>
<dbReference type="Gene3D" id="3.90.70.10">
    <property type="entry name" value="Cysteine proteinases"/>
    <property type="match status" value="1"/>
</dbReference>
<gene>
    <name evidence="11" type="ORF">CELE_Y113G7B.15</name>
    <name evidence="11 13" type="ORF">Y113G7B.15</name>
</gene>
<dbReference type="SMART" id="SM00645">
    <property type="entry name" value="Pept_C1"/>
    <property type="match status" value="1"/>
</dbReference>
<evidence type="ECO:0000256" key="5">
    <source>
        <dbReference type="ARBA" id="ARBA00023145"/>
    </source>
</evidence>
<feature type="region of interest" description="Disordered" evidence="7">
    <location>
        <begin position="91"/>
        <end position="131"/>
    </location>
</feature>
<evidence type="ECO:0000256" key="8">
    <source>
        <dbReference type="SAM" id="SignalP"/>
    </source>
</evidence>
<dbReference type="KEGG" id="cel:CELE_Y113G7B.15"/>
<dbReference type="InParanoid" id="Q9U2X1"/>
<dbReference type="InterPro" id="IPR000668">
    <property type="entry name" value="Peptidase_C1A_C"/>
</dbReference>
<dbReference type="InterPro" id="IPR013201">
    <property type="entry name" value="Prot_inhib_I29"/>
</dbReference>
<comment type="similarity">
    <text evidence="1">Belongs to the peptidase C1 family.</text>
</comment>
<dbReference type="GO" id="GO:0004197">
    <property type="term" value="F:cysteine-type endopeptidase activity"/>
    <property type="evidence" value="ECO:0000318"/>
    <property type="project" value="GO_Central"/>
</dbReference>
<dbReference type="PaxDb" id="6239-Y113G7B.15"/>
<feature type="domain" description="Peptidase C1A papain C-terminal" evidence="9">
    <location>
        <begin position="131"/>
        <end position="359"/>
    </location>
</feature>
<dbReference type="PROSITE" id="PS00139">
    <property type="entry name" value="THIOL_PROTEASE_CYS"/>
    <property type="match status" value="1"/>
</dbReference>
<dbReference type="Reactome" id="R-CEL-114608">
    <property type="pathway name" value="Platelet degranulation"/>
</dbReference>
<dbReference type="FunFam" id="3.90.70.10:FF:000103">
    <property type="entry name" value="Hypothetical LOC496748"/>
    <property type="match status" value="1"/>
</dbReference>
<evidence type="ECO:0000256" key="1">
    <source>
        <dbReference type="ARBA" id="ARBA00008455"/>
    </source>
</evidence>
<evidence type="ECO:0000256" key="4">
    <source>
        <dbReference type="ARBA" id="ARBA00022807"/>
    </source>
</evidence>
<protein>
    <submittedName>
        <fullName evidence="11">Pept_C1 domain-containing protein</fullName>
    </submittedName>
</protein>
<organism evidence="11 12">
    <name type="scientific">Caenorhabditis elegans</name>
    <dbReference type="NCBI Taxonomy" id="6239"/>
    <lineage>
        <taxon>Eukaryota</taxon>
        <taxon>Metazoa</taxon>
        <taxon>Ecdysozoa</taxon>
        <taxon>Nematoda</taxon>
        <taxon>Chromadorea</taxon>
        <taxon>Rhabditida</taxon>
        <taxon>Rhabditina</taxon>
        <taxon>Rhabditomorpha</taxon>
        <taxon>Rhabditoidea</taxon>
        <taxon>Rhabditidae</taxon>
        <taxon>Peloderinae</taxon>
        <taxon>Caenorhabditis</taxon>
    </lineage>
</organism>
<dbReference type="Pfam" id="PF08246">
    <property type="entry name" value="Inhibitor_I29"/>
    <property type="match status" value="1"/>
</dbReference>
<dbReference type="MEROPS" id="C01.A47"/>
<proteinExistence type="inferred from homology"/>
<accession>Q9U2X1</accession>
<evidence type="ECO:0000313" key="12">
    <source>
        <dbReference type="Proteomes" id="UP000001940"/>
    </source>
</evidence>
<dbReference type="CTD" id="190976"/>
<keyword evidence="3" id="KW-0378">Hydrolase</keyword>
<dbReference type="GO" id="GO:0005764">
    <property type="term" value="C:lysosome"/>
    <property type="evidence" value="ECO:0000318"/>
    <property type="project" value="GO_Central"/>
</dbReference>
<keyword evidence="8" id="KW-0732">Signal</keyword>
<feature type="compositionally biased region" description="Basic residues" evidence="7">
    <location>
        <begin position="109"/>
        <end position="126"/>
    </location>
</feature>
<feature type="chain" id="PRO_5018687363" evidence="8">
    <location>
        <begin position="21"/>
        <end position="362"/>
    </location>
</feature>
<evidence type="ECO:0000256" key="3">
    <source>
        <dbReference type="ARBA" id="ARBA00022801"/>
    </source>
</evidence>
<dbReference type="DIP" id="DIP-25339N"/>
<dbReference type="OrthoDB" id="10253408at2759"/>
<dbReference type="Pfam" id="PF00112">
    <property type="entry name" value="Peptidase_C1"/>
    <property type="match status" value="1"/>
</dbReference>
<dbReference type="PROSITE" id="PS00640">
    <property type="entry name" value="THIOL_PROTEASE_ASN"/>
    <property type="match status" value="1"/>
</dbReference>
<dbReference type="eggNOG" id="KOG1543">
    <property type="taxonomic scope" value="Eukaryota"/>
</dbReference>
<dbReference type="AlphaFoldDB" id="Q9U2X1"/>
<dbReference type="InterPro" id="IPR039417">
    <property type="entry name" value="Peptidase_C1A_papain-like"/>
</dbReference>
<dbReference type="HOGENOM" id="CLU_012184_1_0_1"/>
<dbReference type="InterPro" id="IPR013128">
    <property type="entry name" value="Peptidase_C1A"/>
</dbReference>
<keyword evidence="4" id="KW-0788">Thiol protease</keyword>
<dbReference type="Bgee" id="WBGene00013764">
    <property type="expression patterns" value="Expressed in pharyngeal muscle cell (C elegans) and 1 other cell type or tissue"/>
</dbReference>
<dbReference type="STRING" id="6239.Y113G7B.15.1"/>
<dbReference type="PANTHER" id="PTHR12411">
    <property type="entry name" value="CYSTEINE PROTEASE FAMILY C1-RELATED"/>
    <property type="match status" value="1"/>
</dbReference>
<dbReference type="OMA" id="PAEWHSV"/>
<feature type="domain" description="Cathepsin propeptide inhibitor" evidence="10">
    <location>
        <begin position="30"/>
        <end position="90"/>
    </location>
</feature>
<sequence>MLLFIISPLFLLSLCQPTVTQHSQEVLSHFNNFTMHHKKHYRTPAEKDRRLAHFAKNHQKIQELNAKARREGRNVTFGWNKFADKNRQELSARNSKIHPKNHTDLPIYKPRHPRGSRNHHNKRSKRQSGDIPDYFDLRDIYVDGSPVVGPVKDQEQCGCCWAFATTAITEAANTLYSKSFTSLSDQEICDCADSGDTPGCVGGDPRNGLKMVHLRGQSSDGDYPYEEYRANTTGNCVGDEKSTVIQPETLNVYRFDQDYAEEDIMENLYLNHIPTAVYFRVGENFEWYTSGVLQSEDCYQMTPAEWHSVAIVGYGTSDDGVPYWLVRNSWNSDWGLHGYVKIRRGVNWCLIESHAATAMIDN</sequence>
<evidence type="ECO:0000313" key="11">
    <source>
        <dbReference type="EMBL" id="CAB54334.2"/>
    </source>
</evidence>
<evidence type="ECO:0000259" key="9">
    <source>
        <dbReference type="SMART" id="SM00645"/>
    </source>
</evidence>
<dbReference type="IntAct" id="Q9U2X1">
    <property type="interactions" value="4"/>
</dbReference>
<dbReference type="WormBase" id="Y113G7B.15">
    <property type="protein sequence ID" value="CE43065"/>
    <property type="gene ID" value="WBGene00013764"/>
</dbReference>
<dbReference type="SMART" id="SM00848">
    <property type="entry name" value="Inhibitor_I29"/>
    <property type="match status" value="1"/>
</dbReference>
<evidence type="ECO:0000259" key="10">
    <source>
        <dbReference type="SMART" id="SM00848"/>
    </source>
</evidence>
<dbReference type="PhylomeDB" id="Q9U2X1"/>
<reference evidence="11 12" key="1">
    <citation type="journal article" date="1998" name="Science">
        <title>Genome sequence of the nematode C. elegans: a platform for investigating biology.</title>
        <authorList>
            <consortium name="The C. elegans sequencing consortium"/>
            <person name="Sulson J.E."/>
            <person name="Waterston R."/>
        </authorList>
    </citation>
    <scope>NUCLEOTIDE SEQUENCE [LARGE SCALE GENOMIC DNA]</scope>
    <source>
        <strain evidence="11 12">Bristol N2</strain>
    </source>
</reference>
<dbReference type="SMR" id="Q9U2X1"/>
<dbReference type="EMBL" id="BX284605">
    <property type="protein sequence ID" value="CAB54334.2"/>
    <property type="molecule type" value="Genomic_DNA"/>
</dbReference>